<evidence type="ECO:0000313" key="2">
    <source>
        <dbReference type="EMBL" id="MFI8750157.1"/>
    </source>
</evidence>
<protein>
    <submittedName>
        <fullName evidence="2">Helix-turn-helix domain-containing protein</fullName>
    </submittedName>
</protein>
<evidence type="ECO:0000313" key="3">
    <source>
        <dbReference type="Proteomes" id="UP001614338"/>
    </source>
</evidence>
<comment type="caution">
    <text evidence="2">The sequence shown here is derived from an EMBL/GenBank/DDBJ whole genome shotgun (WGS) entry which is preliminary data.</text>
</comment>
<name>A0ABW8BV82_9GAMM</name>
<dbReference type="SUPFAM" id="SSF47413">
    <property type="entry name" value="lambda repressor-like DNA-binding domains"/>
    <property type="match status" value="1"/>
</dbReference>
<reference evidence="2 3" key="1">
    <citation type="submission" date="2024-10" db="EMBL/GenBank/DDBJ databases">
        <title>The Natural Products Discovery Center: Release of the First 8490 Sequenced Strains for Exploring Actinobacteria Biosynthetic Diversity.</title>
        <authorList>
            <person name="Kalkreuter E."/>
            <person name="Kautsar S.A."/>
            <person name="Yang D."/>
            <person name="Bader C.D."/>
            <person name="Teijaro C.N."/>
            <person name="Fluegel L."/>
            <person name="Davis C.M."/>
            <person name="Simpson J.R."/>
            <person name="Lauterbach L."/>
            <person name="Steele A.D."/>
            <person name="Gui C."/>
            <person name="Meng S."/>
            <person name="Li G."/>
            <person name="Viehrig K."/>
            <person name="Ye F."/>
            <person name="Su P."/>
            <person name="Kiefer A.F."/>
            <person name="Nichols A."/>
            <person name="Cepeda A.J."/>
            <person name="Yan W."/>
            <person name="Fan B."/>
            <person name="Jiang Y."/>
            <person name="Adhikari A."/>
            <person name="Zheng C.-J."/>
            <person name="Schuster L."/>
            <person name="Cowan T.M."/>
            <person name="Smanski M.J."/>
            <person name="Chevrette M.G."/>
            <person name="De Carvalho L.P.S."/>
            <person name="Shen B."/>
        </authorList>
    </citation>
    <scope>NUCLEOTIDE SEQUENCE [LARGE SCALE GENOMIC DNA]</scope>
    <source>
        <strain evidence="2 3">NPDC077409</strain>
    </source>
</reference>
<dbReference type="SMART" id="SM00530">
    <property type="entry name" value="HTH_XRE"/>
    <property type="match status" value="1"/>
</dbReference>
<dbReference type="InterPro" id="IPR010982">
    <property type="entry name" value="Lambda_DNA-bd_dom_sf"/>
</dbReference>
<proteinExistence type="predicted"/>
<dbReference type="CDD" id="cd00093">
    <property type="entry name" value="HTH_XRE"/>
    <property type="match status" value="1"/>
</dbReference>
<dbReference type="PROSITE" id="PS50943">
    <property type="entry name" value="HTH_CROC1"/>
    <property type="match status" value="1"/>
</dbReference>
<dbReference type="Gene3D" id="1.10.260.40">
    <property type="entry name" value="lambda repressor-like DNA-binding domains"/>
    <property type="match status" value="1"/>
</dbReference>
<dbReference type="Pfam" id="PF01381">
    <property type="entry name" value="HTH_3"/>
    <property type="match status" value="1"/>
</dbReference>
<dbReference type="Proteomes" id="UP001614338">
    <property type="component" value="Unassembled WGS sequence"/>
</dbReference>
<accession>A0ABW8BV82</accession>
<evidence type="ECO:0000259" key="1">
    <source>
        <dbReference type="PROSITE" id="PS50943"/>
    </source>
</evidence>
<dbReference type="InterPro" id="IPR001387">
    <property type="entry name" value="Cro/C1-type_HTH"/>
</dbReference>
<feature type="domain" description="HTH cro/C1-type" evidence="1">
    <location>
        <begin position="112"/>
        <end position="149"/>
    </location>
</feature>
<sequence>MDEALFFSLQLEKFPGHEETMRQFAEANGIPFDLASIYQLIEDRRRDEQRHKAEEALARQDEDDEDCLGSWRSYINARLNRSAPMPDRHQTLQAMQTPSGAVIKETELIACVIARRKTLGLTQADFARRLGVSVRTYQDWEQRRRRPSAMAEKILQQMLSVTDPATQMVIHNNR</sequence>
<keyword evidence="3" id="KW-1185">Reference proteome</keyword>
<dbReference type="RefSeq" id="WP_399844040.1">
    <property type="nucleotide sequence ID" value="NZ_JBITWC010000012.1"/>
</dbReference>
<dbReference type="EMBL" id="JBITWC010000012">
    <property type="protein sequence ID" value="MFI8750157.1"/>
    <property type="molecule type" value="Genomic_DNA"/>
</dbReference>
<gene>
    <name evidence="2" type="ORF">ACIGG6_09150</name>
</gene>
<organism evidence="2 3">
    <name type="scientific">Vreelandella lionensis</name>
    <dbReference type="NCBI Taxonomy" id="1144478"/>
    <lineage>
        <taxon>Bacteria</taxon>
        <taxon>Pseudomonadati</taxon>
        <taxon>Pseudomonadota</taxon>
        <taxon>Gammaproteobacteria</taxon>
        <taxon>Oceanospirillales</taxon>
        <taxon>Halomonadaceae</taxon>
        <taxon>Vreelandella</taxon>
    </lineage>
</organism>